<dbReference type="InterPro" id="IPR036318">
    <property type="entry name" value="FAD-bd_PCMH-like_sf"/>
</dbReference>
<evidence type="ECO:0000256" key="10">
    <source>
        <dbReference type="SAM" id="MobiDB-lite"/>
    </source>
</evidence>
<keyword evidence="7 9" id="KW-0472">Membrane</keyword>
<keyword evidence="4" id="KW-0677">Repeat</keyword>
<dbReference type="Pfam" id="PF00571">
    <property type="entry name" value="CBS"/>
    <property type="match status" value="1"/>
</dbReference>
<dbReference type="Pfam" id="PF01595">
    <property type="entry name" value="CNNM"/>
    <property type="match status" value="1"/>
</dbReference>
<sequence length="482" mass="52094">MFSGGAVCLLVALTAVDRRSPTGGLIQGHMWGFELAIMVTMIGINSIFAAYEIALASVSLARLRRLADDHRSGAKVALYMKQNMEASLAVVQLGITLVGAIAAAVGGNGAAEDVAPALISRLGVSEGTAEVLAIALVVVPLTVVTIIVGELIPKVFALRNAERVCLTLSPFMRWFSFSVWPAVWLFETVVMGVMSWGERRLGSGGAGKPETVELQELRAIAAIARASLLIGHREERIILGAMEMQSRSVRTIMLPVEHVTTLDANASLADNLITAHLDMHTRFPVVARKGDPQTIIGYANFKDIITTMRLVPQEPTFRSIIRPILSLKDNEQIAVCLEQMMREHTHIALVRDADGRIVGIVTLEDILEELVGEIEDEYDRLPAHIVESGSSWVAGGGVSVDRLKAITGIDLSTDPPAAGARTLNDWVSGHLGREVRGGDVIERGVVRVVVRKVRRKKVQEAQVSRLEQGQPPNKATQQTDGV</sequence>
<feature type="region of interest" description="Disordered" evidence="10">
    <location>
        <begin position="461"/>
        <end position="482"/>
    </location>
</feature>
<protein>
    <submittedName>
        <fullName evidence="14">Magnesium and cobalt efflux protein CorC</fullName>
    </submittedName>
</protein>
<evidence type="ECO:0000313" key="14">
    <source>
        <dbReference type="EMBL" id="TLD41149.1"/>
    </source>
</evidence>
<dbReference type="PANTHER" id="PTHR43099">
    <property type="entry name" value="UPF0053 PROTEIN YRKA"/>
    <property type="match status" value="1"/>
</dbReference>
<evidence type="ECO:0000259" key="12">
    <source>
        <dbReference type="PROSITE" id="PS51371"/>
    </source>
</evidence>
<gene>
    <name evidence="14" type="ORF">JETT_2568</name>
</gene>
<evidence type="ECO:0000256" key="3">
    <source>
        <dbReference type="ARBA" id="ARBA00022692"/>
    </source>
</evidence>
<evidence type="ECO:0000256" key="1">
    <source>
        <dbReference type="ARBA" id="ARBA00004651"/>
    </source>
</evidence>
<keyword evidence="5 9" id="KW-1133">Transmembrane helix</keyword>
<dbReference type="Proteomes" id="UP000319783">
    <property type="component" value="Unassembled WGS sequence"/>
</dbReference>
<dbReference type="InterPro" id="IPR051676">
    <property type="entry name" value="UPF0053_domain"/>
</dbReference>
<dbReference type="SMART" id="SM01091">
    <property type="entry name" value="CorC_HlyC"/>
    <property type="match status" value="1"/>
</dbReference>
<evidence type="ECO:0000256" key="2">
    <source>
        <dbReference type="ARBA" id="ARBA00022475"/>
    </source>
</evidence>
<dbReference type="Pfam" id="PF03471">
    <property type="entry name" value="CorC_HlyC"/>
    <property type="match status" value="1"/>
</dbReference>
<evidence type="ECO:0000256" key="7">
    <source>
        <dbReference type="ARBA" id="ARBA00023136"/>
    </source>
</evidence>
<dbReference type="PROSITE" id="PS51371">
    <property type="entry name" value="CBS"/>
    <property type="match status" value="1"/>
</dbReference>
<dbReference type="InterPro" id="IPR005170">
    <property type="entry name" value="Transptr-assoc_dom"/>
</dbReference>
<dbReference type="Gene3D" id="3.10.580.10">
    <property type="entry name" value="CBS-domain"/>
    <property type="match status" value="1"/>
</dbReference>
<feature type="transmembrane region" description="Helical" evidence="11">
    <location>
        <begin position="35"/>
        <end position="61"/>
    </location>
</feature>
<dbReference type="PROSITE" id="PS51846">
    <property type="entry name" value="CNNM"/>
    <property type="match status" value="1"/>
</dbReference>
<dbReference type="CDD" id="cd04590">
    <property type="entry name" value="CBS_pair_CorC_HlyC_assoc"/>
    <property type="match status" value="1"/>
</dbReference>
<dbReference type="Gene3D" id="3.30.465.10">
    <property type="match status" value="1"/>
</dbReference>
<dbReference type="EMBL" id="SULG01000060">
    <property type="protein sequence ID" value="TLD41149.1"/>
    <property type="molecule type" value="Genomic_DNA"/>
</dbReference>
<comment type="caution">
    <text evidence="14">The sequence shown here is derived from an EMBL/GenBank/DDBJ whole genome shotgun (WGS) entry which is preliminary data.</text>
</comment>
<keyword evidence="3 9" id="KW-0812">Transmembrane</keyword>
<keyword evidence="2" id="KW-1003">Cell membrane</keyword>
<evidence type="ECO:0000256" key="5">
    <source>
        <dbReference type="ARBA" id="ARBA00022989"/>
    </source>
</evidence>
<dbReference type="GO" id="GO:0005886">
    <property type="term" value="C:plasma membrane"/>
    <property type="evidence" value="ECO:0007669"/>
    <property type="project" value="UniProtKB-SubCell"/>
</dbReference>
<dbReference type="InterPro" id="IPR016169">
    <property type="entry name" value="FAD-bd_PCMH_sub2"/>
</dbReference>
<evidence type="ECO:0000256" key="4">
    <source>
        <dbReference type="ARBA" id="ARBA00022737"/>
    </source>
</evidence>
<proteinExistence type="predicted"/>
<evidence type="ECO:0000256" key="11">
    <source>
        <dbReference type="SAM" id="Phobius"/>
    </source>
</evidence>
<dbReference type="InterPro" id="IPR044751">
    <property type="entry name" value="Ion_transp-like_CBS"/>
</dbReference>
<dbReference type="AlphaFoldDB" id="A0A533QA33"/>
<evidence type="ECO:0000256" key="9">
    <source>
        <dbReference type="PROSITE-ProRule" id="PRU01193"/>
    </source>
</evidence>
<accession>A0A533QA33</accession>
<feature type="transmembrane region" description="Helical" evidence="11">
    <location>
        <begin position="88"/>
        <end position="111"/>
    </location>
</feature>
<reference evidence="14 15" key="1">
    <citation type="submission" date="2019-04" db="EMBL/GenBank/DDBJ databases">
        <title>Genome of a novel bacterium Candidatus Jettenia ecosi reconstructed from metagenome of an anammox bioreactor.</title>
        <authorList>
            <person name="Mardanov A.V."/>
            <person name="Beletsky A.V."/>
            <person name="Ravin N.V."/>
            <person name="Botchkova E.A."/>
            <person name="Litti Y.V."/>
            <person name="Nozhevnikova A.N."/>
        </authorList>
    </citation>
    <scope>NUCLEOTIDE SEQUENCE [LARGE SCALE GENOMIC DNA]</scope>
    <source>
        <strain evidence="14">J2</strain>
    </source>
</reference>
<evidence type="ECO:0000256" key="8">
    <source>
        <dbReference type="PROSITE-ProRule" id="PRU00703"/>
    </source>
</evidence>
<dbReference type="InterPro" id="IPR002550">
    <property type="entry name" value="CNNM"/>
</dbReference>
<evidence type="ECO:0000256" key="6">
    <source>
        <dbReference type="ARBA" id="ARBA00023122"/>
    </source>
</evidence>
<keyword evidence="6 8" id="KW-0129">CBS domain</keyword>
<dbReference type="InterPro" id="IPR000644">
    <property type="entry name" value="CBS_dom"/>
</dbReference>
<dbReference type="SUPFAM" id="SSF56176">
    <property type="entry name" value="FAD-binding/transporter-associated domain-like"/>
    <property type="match status" value="1"/>
</dbReference>
<dbReference type="InterPro" id="IPR046342">
    <property type="entry name" value="CBS_dom_sf"/>
</dbReference>
<feature type="domain" description="CBS" evidence="12">
    <location>
        <begin position="320"/>
        <end position="377"/>
    </location>
</feature>
<dbReference type="SUPFAM" id="SSF54631">
    <property type="entry name" value="CBS-domain pair"/>
    <property type="match status" value="1"/>
</dbReference>
<dbReference type="GO" id="GO:0050660">
    <property type="term" value="F:flavin adenine dinucleotide binding"/>
    <property type="evidence" value="ECO:0007669"/>
    <property type="project" value="InterPro"/>
</dbReference>
<name>A0A533QA33_9BACT</name>
<dbReference type="PANTHER" id="PTHR43099:SF5">
    <property type="entry name" value="HLYC_CORC FAMILY TRANSPORTER"/>
    <property type="match status" value="1"/>
</dbReference>
<evidence type="ECO:0000259" key="13">
    <source>
        <dbReference type="PROSITE" id="PS51846"/>
    </source>
</evidence>
<evidence type="ECO:0000313" key="15">
    <source>
        <dbReference type="Proteomes" id="UP000319783"/>
    </source>
</evidence>
<feature type="transmembrane region" description="Helical" evidence="11">
    <location>
        <begin position="131"/>
        <end position="153"/>
    </location>
</feature>
<feature type="transmembrane region" description="Helical" evidence="11">
    <location>
        <begin position="174"/>
        <end position="196"/>
    </location>
</feature>
<feature type="domain" description="CNNM transmembrane" evidence="13">
    <location>
        <begin position="27"/>
        <end position="234"/>
    </location>
</feature>
<comment type="subcellular location">
    <subcellularLocation>
        <location evidence="1">Cell membrane</location>
        <topology evidence="1">Multi-pass membrane protein</topology>
    </subcellularLocation>
</comment>
<organism evidence="14 15">
    <name type="scientific">Candidatus Jettenia ecosi</name>
    <dbReference type="NCBI Taxonomy" id="2494326"/>
    <lineage>
        <taxon>Bacteria</taxon>
        <taxon>Pseudomonadati</taxon>
        <taxon>Planctomycetota</taxon>
        <taxon>Candidatus Brocadiia</taxon>
        <taxon>Candidatus Brocadiales</taxon>
        <taxon>Candidatus Brocadiaceae</taxon>
        <taxon>Candidatus Jettenia</taxon>
    </lineage>
</organism>